<evidence type="ECO:0000313" key="1">
    <source>
        <dbReference type="EMBL" id="CVI15318.1"/>
    </source>
</evidence>
<dbReference type="Proteomes" id="UP000192074">
    <property type="component" value="Unassembled WGS sequence"/>
</dbReference>
<accession>A0A822UUX9</accession>
<name>A0A822UUX9_AGRTU</name>
<evidence type="ECO:0000313" key="2">
    <source>
        <dbReference type="Proteomes" id="UP000192074"/>
    </source>
</evidence>
<reference evidence="1 2" key="1">
    <citation type="submission" date="2016-01" db="EMBL/GenBank/DDBJ databases">
        <authorList>
            <person name="Regsiter A."/>
            <person name="william w."/>
        </authorList>
    </citation>
    <scope>NUCLEOTIDE SEQUENCE [LARGE SCALE GENOMIC DNA]</scope>
    <source>
        <strain evidence="1 2">B6</strain>
    </source>
</reference>
<organism evidence="1 2">
    <name type="scientific">Agrobacterium tumefaciens str. B6</name>
    <dbReference type="NCBI Taxonomy" id="1183423"/>
    <lineage>
        <taxon>Bacteria</taxon>
        <taxon>Pseudomonadati</taxon>
        <taxon>Pseudomonadota</taxon>
        <taxon>Alphaproteobacteria</taxon>
        <taxon>Hyphomicrobiales</taxon>
        <taxon>Rhizobiaceae</taxon>
        <taxon>Rhizobium/Agrobacterium group</taxon>
        <taxon>Agrobacterium</taxon>
        <taxon>Agrobacterium tumefaciens complex</taxon>
    </lineage>
</organism>
<dbReference type="AlphaFoldDB" id="A0A822UUX9"/>
<protein>
    <submittedName>
        <fullName evidence="1">Uncharacterized protein</fullName>
    </submittedName>
</protein>
<dbReference type="RefSeq" id="WP_060723242.1">
    <property type="nucleotide sequence ID" value="NZ_LMVK01000004.1"/>
</dbReference>
<dbReference type="EMBL" id="FCNL01000011">
    <property type="protein sequence ID" value="CVI15318.1"/>
    <property type="molecule type" value="Genomic_DNA"/>
</dbReference>
<proteinExistence type="predicted"/>
<sequence length="136" mass="14401">MKISETLIKRACDVISQEEVDGRGVCPDPSRFKGYVETAARVFEAAASAGSKIDDGGLAFPGAIAEQVGNLSDYGPTDDDAPTFAEVHHPGMSLRDWFAGQALANPYTAHENSPDKIGEWAYQVADAMIAARKAGA</sequence>
<comment type="caution">
    <text evidence="1">The sequence shown here is derived from an EMBL/GenBank/DDBJ whole genome shotgun (WGS) entry which is preliminary data.</text>
</comment>
<gene>
    <name evidence="1" type="ORF">AGR4A_Cc190076</name>
</gene>